<feature type="non-terminal residue" evidence="1">
    <location>
        <position position="1"/>
    </location>
</feature>
<reference evidence="1 2" key="1">
    <citation type="submission" date="2024-06" db="EMBL/GenBank/DDBJ databases">
        <authorList>
            <person name="Li F."/>
        </authorList>
    </citation>
    <scope>NUCLEOTIDE SEQUENCE [LARGE SCALE GENOMIC DNA]</scope>
    <source>
        <strain evidence="1 2">GXAS 311</strain>
    </source>
</reference>
<name>A0ABV2BWT0_9GAMM</name>
<evidence type="ECO:0000313" key="1">
    <source>
        <dbReference type="EMBL" id="MET1256381.1"/>
    </source>
</evidence>
<keyword evidence="2" id="KW-1185">Reference proteome</keyword>
<dbReference type="Proteomes" id="UP001548189">
    <property type="component" value="Unassembled WGS sequence"/>
</dbReference>
<gene>
    <name evidence="1" type="ORF">ABVT43_14670</name>
</gene>
<organism evidence="1 2">
    <name type="scientific">Aliikangiella maris</name>
    <dbReference type="NCBI Taxonomy" id="3162458"/>
    <lineage>
        <taxon>Bacteria</taxon>
        <taxon>Pseudomonadati</taxon>
        <taxon>Pseudomonadota</taxon>
        <taxon>Gammaproteobacteria</taxon>
        <taxon>Oceanospirillales</taxon>
        <taxon>Pleioneaceae</taxon>
        <taxon>Aliikangiella</taxon>
    </lineage>
</organism>
<dbReference type="RefSeq" id="WP_353896965.1">
    <property type="nucleotide sequence ID" value="NZ_JBEVCJ010000020.1"/>
</dbReference>
<dbReference type="EMBL" id="JBEVCJ010000020">
    <property type="protein sequence ID" value="MET1256381.1"/>
    <property type="molecule type" value="Genomic_DNA"/>
</dbReference>
<accession>A0ABV2BWT0</accession>
<proteinExistence type="predicted"/>
<evidence type="ECO:0000313" key="2">
    <source>
        <dbReference type="Proteomes" id="UP001548189"/>
    </source>
</evidence>
<comment type="caution">
    <text evidence="1">The sequence shown here is derived from an EMBL/GenBank/DDBJ whole genome shotgun (WGS) entry which is preliminary data.</text>
</comment>
<protein>
    <submittedName>
        <fullName evidence="1">Uncharacterized protein</fullName>
    </submittedName>
</protein>
<sequence length="61" mass="6562">STINSQACNSLDAYKKIVFPSGKTKLSGKASVRPQLTHTTNYGQPASDAHCNVNSQTSFNF</sequence>